<protein>
    <submittedName>
        <fullName evidence="1">Uncharacterized protein</fullName>
    </submittedName>
</protein>
<evidence type="ECO:0000313" key="1">
    <source>
        <dbReference type="EMBL" id="OGC56455.1"/>
    </source>
</evidence>
<proteinExistence type="predicted"/>
<organism evidence="1 2">
    <name type="scientific">candidate division WWE3 bacterium RIFCSPLOWO2_12_FULL_36_10</name>
    <dbReference type="NCBI Taxonomy" id="1802630"/>
    <lineage>
        <taxon>Bacteria</taxon>
        <taxon>Katanobacteria</taxon>
    </lineage>
</organism>
<reference evidence="1 2" key="1">
    <citation type="journal article" date="2016" name="Nat. Commun.">
        <title>Thousands of microbial genomes shed light on interconnected biogeochemical processes in an aquifer system.</title>
        <authorList>
            <person name="Anantharaman K."/>
            <person name="Brown C.T."/>
            <person name="Hug L.A."/>
            <person name="Sharon I."/>
            <person name="Castelle C.J."/>
            <person name="Probst A.J."/>
            <person name="Thomas B.C."/>
            <person name="Singh A."/>
            <person name="Wilkins M.J."/>
            <person name="Karaoz U."/>
            <person name="Brodie E.L."/>
            <person name="Williams K.H."/>
            <person name="Hubbard S.S."/>
            <person name="Banfield J.F."/>
        </authorList>
    </citation>
    <scope>NUCLEOTIDE SEQUENCE [LARGE SCALE GENOMIC DNA]</scope>
</reference>
<evidence type="ECO:0000313" key="2">
    <source>
        <dbReference type="Proteomes" id="UP000177763"/>
    </source>
</evidence>
<dbReference type="AlphaFoldDB" id="A0A1F4VH76"/>
<accession>A0A1F4VH76</accession>
<sequence length="310" mass="34752">MKEKLSKFIGSFIQNKWGFISSILIFVLLFNYLFSIELKISPNVRLRNKLNSITEPNSPLPNQVIQQNVIASEVRLPIKWADLGKKLIDSGVIDKNKFDEIMGTLSDSDKKLMEDTNNGEIVMTEQNSRLILNLLWGFGLANKNDVLDKGEMMQDPSQTENMASTGGWSISKDEPMTHYSKHNFVNLTSEQQKMVEEMSKNIYRPCCNNSTHFPDCNHGMAMLGLLELMVANGVSQTEAYKVALQVNSMWFPQTYQDLATYFAENGTTWDKVDPKVALGINYSSASGYKNTRAQIKSLPQPKQGGGGCGL</sequence>
<dbReference type="STRING" id="1802630.A3H26_01150"/>
<dbReference type="Proteomes" id="UP000177763">
    <property type="component" value="Unassembled WGS sequence"/>
</dbReference>
<gene>
    <name evidence="1" type="ORF">A3H26_01150</name>
</gene>
<name>A0A1F4VH76_UNCKA</name>
<comment type="caution">
    <text evidence="1">The sequence shown here is derived from an EMBL/GenBank/DDBJ whole genome shotgun (WGS) entry which is preliminary data.</text>
</comment>
<dbReference type="EMBL" id="MEVN01000038">
    <property type="protein sequence ID" value="OGC56455.1"/>
    <property type="molecule type" value="Genomic_DNA"/>
</dbReference>